<feature type="transmembrane region" description="Helical" evidence="1">
    <location>
        <begin position="27"/>
        <end position="45"/>
    </location>
</feature>
<evidence type="ECO:0000313" key="2">
    <source>
        <dbReference type="EMBL" id="KAA6340630.1"/>
    </source>
</evidence>
<keyword evidence="1" id="KW-1133">Transmembrane helix</keyword>
<keyword evidence="1" id="KW-0472">Membrane</keyword>
<keyword evidence="1" id="KW-0812">Transmembrane</keyword>
<feature type="transmembrane region" description="Helical" evidence="1">
    <location>
        <begin position="5"/>
        <end position="21"/>
    </location>
</feature>
<name>A0A5J4S5L7_9ZZZZ</name>
<reference evidence="2" key="1">
    <citation type="submission" date="2019-03" db="EMBL/GenBank/DDBJ databases">
        <title>Single cell metagenomics reveals metabolic interactions within the superorganism composed of flagellate Streblomastix strix and complex community of Bacteroidetes bacteria on its surface.</title>
        <authorList>
            <person name="Treitli S.C."/>
            <person name="Kolisko M."/>
            <person name="Husnik F."/>
            <person name="Keeling P."/>
            <person name="Hampl V."/>
        </authorList>
    </citation>
    <scope>NUCLEOTIDE SEQUENCE</scope>
    <source>
        <strain evidence="2">STM</strain>
    </source>
</reference>
<organism evidence="2">
    <name type="scientific">termite gut metagenome</name>
    <dbReference type="NCBI Taxonomy" id="433724"/>
    <lineage>
        <taxon>unclassified sequences</taxon>
        <taxon>metagenomes</taxon>
        <taxon>organismal metagenomes</taxon>
    </lineage>
</organism>
<proteinExistence type="predicted"/>
<sequence length="73" mass="7930">MILIILNITGLLGTLIWLLISPGWEPFVAVIGMITTLIVQLFGGGNNNLTKMSQKGGKNSINYQSNENITINN</sequence>
<accession>A0A5J4S5L7</accession>
<comment type="caution">
    <text evidence="2">The sequence shown here is derived from an EMBL/GenBank/DDBJ whole genome shotgun (WGS) entry which is preliminary data.</text>
</comment>
<evidence type="ECO:0000256" key="1">
    <source>
        <dbReference type="SAM" id="Phobius"/>
    </source>
</evidence>
<protein>
    <submittedName>
        <fullName evidence="2">Uncharacterized protein</fullName>
    </submittedName>
</protein>
<gene>
    <name evidence="2" type="ORF">EZS27_011519</name>
</gene>
<dbReference type="AlphaFoldDB" id="A0A5J4S5L7"/>
<dbReference type="EMBL" id="SNRY01000446">
    <property type="protein sequence ID" value="KAA6340630.1"/>
    <property type="molecule type" value="Genomic_DNA"/>
</dbReference>